<reference evidence="2 3" key="1">
    <citation type="journal article" date="2007" name="Nature">
        <title>Evolution of genes and genomes on the Drosophila phylogeny.</title>
        <authorList>
            <consortium name="Drosophila 12 Genomes Consortium"/>
            <person name="Clark A.G."/>
            <person name="Eisen M.B."/>
            <person name="Smith D.R."/>
            <person name="Bergman C.M."/>
            <person name="Oliver B."/>
            <person name="Markow T.A."/>
            <person name="Kaufman T.C."/>
            <person name="Kellis M."/>
            <person name="Gelbart W."/>
            <person name="Iyer V.N."/>
            <person name="Pollard D.A."/>
            <person name="Sackton T.B."/>
            <person name="Larracuente A.M."/>
            <person name="Singh N.D."/>
            <person name="Abad J.P."/>
            <person name="Abt D.N."/>
            <person name="Adryan B."/>
            <person name="Aguade M."/>
            <person name="Akashi H."/>
            <person name="Anderson W.W."/>
            <person name="Aquadro C.F."/>
            <person name="Ardell D.H."/>
            <person name="Arguello R."/>
            <person name="Artieri C.G."/>
            <person name="Barbash D.A."/>
            <person name="Barker D."/>
            <person name="Barsanti P."/>
            <person name="Batterham P."/>
            <person name="Batzoglou S."/>
            <person name="Begun D."/>
            <person name="Bhutkar A."/>
            <person name="Blanco E."/>
            <person name="Bosak S.A."/>
            <person name="Bradley R.K."/>
            <person name="Brand A.D."/>
            <person name="Brent M.R."/>
            <person name="Brooks A.N."/>
            <person name="Brown R.H."/>
            <person name="Butlin R.K."/>
            <person name="Caggese C."/>
            <person name="Calvi B.R."/>
            <person name="Bernardo de Carvalho A."/>
            <person name="Caspi A."/>
            <person name="Castrezana S."/>
            <person name="Celniker S.E."/>
            <person name="Chang J.L."/>
            <person name="Chapple C."/>
            <person name="Chatterji S."/>
            <person name="Chinwalla A."/>
            <person name="Civetta A."/>
            <person name="Clifton S.W."/>
            <person name="Comeron J.M."/>
            <person name="Costello J.C."/>
            <person name="Coyne J.A."/>
            <person name="Daub J."/>
            <person name="David R.G."/>
            <person name="Delcher A.L."/>
            <person name="Delehaunty K."/>
            <person name="Do C.B."/>
            <person name="Ebling H."/>
            <person name="Edwards K."/>
            <person name="Eickbush T."/>
            <person name="Evans J.D."/>
            <person name="Filipski A."/>
            <person name="Findeiss S."/>
            <person name="Freyhult E."/>
            <person name="Fulton L."/>
            <person name="Fulton R."/>
            <person name="Garcia A.C."/>
            <person name="Gardiner A."/>
            <person name="Garfield D.A."/>
            <person name="Garvin B.E."/>
            <person name="Gibson G."/>
            <person name="Gilbert D."/>
            <person name="Gnerre S."/>
            <person name="Godfrey J."/>
            <person name="Good R."/>
            <person name="Gotea V."/>
            <person name="Gravely B."/>
            <person name="Greenberg A.J."/>
            <person name="Griffiths-Jones S."/>
            <person name="Gross S."/>
            <person name="Guigo R."/>
            <person name="Gustafson E.A."/>
            <person name="Haerty W."/>
            <person name="Hahn M.W."/>
            <person name="Halligan D.L."/>
            <person name="Halpern A.L."/>
            <person name="Halter G.M."/>
            <person name="Han M.V."/>
            <person name="Heger A."/>
            <person name="Hillier L."/>
            <person name="Hinrichs A.S."/>
            <person name="Holmes I."/>
            <person name="Hoskins R.A."/>
            <person name="Hubisz M.J."/>
            <person name="Hultmark D."/>
            <person name="Huntley M.A."/>
            <person name="Jaffe D.B."/>
            <person name="Jagadeeshan S."/>
            <person name="Jeck W.R."/>
            <person name="Johnson J."/>
            <person name="Jones C.D."/>
            <person name="Jordan W.C."/>
            <person name="Karpen G.H."/>
            <person name="Kataoka E."/>
            <person name="Keightley P.D."/>
            <person name="Kheradpour P."/>
            <person name="Kirkness E.F."/>
            <person name="Koerich L.B."/>
            <person name="Kristiansen K."/>
            <person name="Kudrna D."/>
            <person name="Kulathinal R.J."/>
            <person name="Kumar S."/>
            <person name="Kwok R."/>
            <person name="Lander E."/>
            <person name="Langley C.H."/>
            <person name="Lapoint R."/>
            <person name="Lazzaro B.P."/>
            <person name="Lee S.J."/>
            <person name="Levesque L."/>
            <person name="Li R."/>
            <person name="Lin C.F."/>
            <person name="Lin M.F."/>
            <person name="Lindblad-Toh K."/>
            <person name="Llopart A."/>
            <person name="Long M."/>
            <person name="Low L."/>
            <person name="Lozovsky E."/>
            <person name="Lu J."/>
            <person name="Luo M."/>
            <person name="Machado C.A."/>
            <person name="Makalowski W."/>
            <person name="Marzo M."/>
            <person name="Matsuda M."/>
            <person name="Matzkin L."/>
            <person name="McAllister B."/>
            <person name="McBride C.S."/>
            <person name="McKernan B."/>
            <person name="McKernan K."/>
            <person name="Mendez-Lago M."/>
            <person name="Minx P."/>
            <person name="Mollenhauer M.U."/>
            <person name="Montooth K."/>
            <person name="Mount S.M."/>
            <person name="Mu X."/>
            <person name="Myers E."/>
            <person name="Negre B."/>
            <person name="Newfeld S."/>
            <person name="Nielsen R."/>
            <person name="Noor M.A."/>
            <person name="O'Grady P."/>
            <person name="Pachter L."/>
            <person name="Papaceit M."/>
            <person name="Parisi M.J."/>
            <person name="Parisi M."/>
            <person name="Parts L."/>
            <person name="Pedersen J.S."/>
            <person name="Pesole G."/>
            <person name="Phillippy A.M."/>
            <person name="Ponting C.P."/>
            <person name="Pop M."/>
            <person name="Porcelli D."/>
            <person name="Powell J.R."/>
            <person name="Prohaska S."/>
            <person name="Pruitt K."/>
            <person name="Puig M."/>
            <person name="Quesneville H."/>
            <person name="Ram K.R."/>
            <person name="Rand D."/>
            <person name="Rasmussen M.D."/>
            <person name="Reed L.K."/>
            <person name="Reenan R."/>
            <person name="Reily A."/>
            <person name="Remington K.A."/>
            <person name="Rieger T.T."/>
            <person name="Ritchie M.G."/>
            <person name="Robin C."/>
            <person name="Rogers Y.H."/>
            <person name="Rohde C."/>
            <person name="Rozas J."/>
            <person name="Rubenfield M.J."/>
            <person name="Ruiz A."/>
            <person name="Russo S."/>
            <person name="Salzberg S.L."/>
            <person name="Sanchez-Gracia A."/>
            <person name="Saranga D.J."/>
            <person name="Sato H."/>
            <person name="Schaeffer S.W."/>
            <person name="Schatz M.C."/>
            <person name="Schlenke T."/>
            <person name="Schwartz R."/>
            <person name="Segarra C."/>
            <person name="Singh R.S."/>
            <person name="Sirot L."/>
            <person name="Sirota M."/>
            <person name="Sisneros N.B."/>
            <person name="Smith C.D."/>
            <person name="Smith T.F."/>
            <person name="Spieth J."/>
            <person name="Stage D.E."/>
            <person name="Stark A."/>
            <person name="Stephan W."/>
            <person name="Strausberg R.L."/>
            <person name="Strempel S."/>
            <person name="Sturgill D."/>
            <person name="Sutton G."/>
            <person name="Sutton G.G."/>
            <person name="Tao W."/>
            <person name="Teichmann S."/>
            <person name="Tobari Y.N."/>
            <person name="Tomimura Y."/>
            <person name="Tsolas J.M."/>
            <person name="Valente V.L."/>
            <person name="Venter E."/>
            <person name="Venter J.C."/>
            <person name="Vicario S."/>
            <person name="Vieira F.G."/>
            <person name="Vilella A.J."/>
            <person name="Villasante A."/>
            <person name="Walenz B."/>
            <person name="Wang J."/>
            <person name="Wasserman M."/>
            <person name="Watts T."/>
            <person name="Wilson D."/>
            <person name="Wilson R.K."/>
            <person name="Wing R.A."/>
            <person name="Wolfner M.F."/>
            <person name="Wong A."/>
            <person name="Wong G.K."/>
            <person name="Wu C.I."/>
            <person name="Wu G."/>
            <person name="Yamamoto D."/>
            <person name="Yang H.P."/>
            <person name="Yang S.P."/>
            <person name="Yorke J.A."/>
            <person name="Yoshida K."/>
            <person name="Zdobnov E."/>
            <person name="Zhang P."/>
            <person name="Zhang Y."/>
            <person name="Zimin A.V."/>
            <person name="Baldwin J."/>
            <person name="Abdouelleil A."/>
            <person name="Abdulkadir J."/>
            <person name="Abebe A."/>
            <person name="Abera B."/>
            <person name="Abreu J."/>
            <person name="Acer S.C."/>
            <person name="Aftuck L."/>
            <person name="Alexander A."/>
            <person name="An P."/>
            <person name="Anderson E."/>
            <person name="Anderson S."/>
            <person name="Arachi H."/>
            <person name="Azer M."/>
            <person name="Bachantsang P."/>
            <person name="Barry A."/>
            <person name="Bayul T."/>
            <person name="Berlin A."/>
            <person name="Bessette D."/>
            <person name="Bloom T."/>
            <person name="Blye J."/>
            <person name="Boguslavskiy L."/>
            <person name="Bonnet C."/>
            <person name="Boukhgalter B."/>
            <person name="Bourzgui I."/>
            <person name="Brown A."/>
            <person name="Cahill P."/>
            <person name="Channer S."/>
            <person name="Cheshatsang Y."/>
            <person name="Chuda L."/>
            <person name="Citroen M."/>
            <person name="Collymore A."/>
            <person name="Cooke P."/>
            <person name="Costello M."/>
            <person name="D'Aco K."/>
            <person name="Daza R."/>
            <person name="De Haan G."/>
            <person name="DeGray S."/>
            <person name="DeMaso C."/>
            <person name="Dhargay N."/>
            <person name="Dooley K."/>
            <person name="Dooley E."/>
            <person name="Doricent M."/>
            <person name="Dorje P."/>
            <person name="Dorjee K."/>
            <person name="Dupes A."/>
            <person name="Elong R."/>
            <person name="Falk J."/>
            <person name="Farina A."/>
            <person name="Faro S."/>
            <person name="Ferguson D."/>
            <person name="Fisher S."/>
            <person name="Foley C.D."/>
            <person name="Franke A."/>
            <person name="Friedrich D."/>
            <person name="Gadbois L."/>
            <person name="Gearin G."/>
            <person name="Gearin C.R."/>
            <person name="Giannoukos G."/>
            <person name="Goode T."/>
            <person name="Graham J."/>
            <person name="Grandbois E."/>
            <person name="Grewal S."/>
            <person name="Gyaltsen K."/>
            <person name="Hafez N."/>
            <person name="Hagos B."/>
            <person name="Hall J."/>
            <person name="Henson C."/>
            <person name="Hollinger A."/>
            <person name="Honan T."/>
            <person name="Huard M.D."/>
            <person name="Hughes L."/>
            <person name="Hurhula B."/>
            <person name="Husby M.E."/>
            <person name="Kamat A."/>
            <person name="Kanga B."/>
            <person name="Kashin S."/>
            <person name="Khazanovich D."/>
            <person name="Kisner P."/>
            <person name="Lance K."/>
            <person name="Lara M."/>
            <person name="Lee W."/>
            <person name="Lennon N."/>
            <person name="Letendre F."/>
            <person name="LeVine R."/>
            <person name="Lipovsky A."/>
            <person name="Liu X."/>
            <person name="Liu J."/>
            <person name="Liu S."/>
            <person name="Lokyitsang T."/>
            <person name="Lokyitsang Y."/>
            <person name="Lubonja R."/>
            <person name="Lui A."/>
            <person name="MacDonald P."/>
            <person name="Magnisalis V."/>
            <person name="Maru K."/>
            <person name="Matthews C."/>
            <person name="McCusker W."/>
            <person name="McDonough S."/>
            <person name="Mehta T."/>
            <person name="Meldrim J."/>
            <person name="Meneus L."/>
            <person name="Mihai O."/>
            <person name="Mihalev A."/>
            <person name="Mihova T."/>
            <person name="Mittelman R."/>
            <person name="Mlenga V."/>
            <person name="Montmayeur A."/>
            <person name="Mulrain L."/>
            <person name="Navidi A."/>
            <person name="Naylor J."/>
            <person name="Negash T."/>
            <person name="Nguyen T."/>
            <person name="Nguyen N."/>
            <person name="Nicol R."/>
            <person name="Norbu C."/>
            <person name="Norbu N."/>
            <person name="Novod N."/>
            <person name="O'Neill B."/>
            <person name="Osman S."/>
            <person name="Markiewicz E."/>
            <person name="Oyono O.L."/>
            <person name="Patti C."/>
            <person name="Phunkhang P."/>
            <person name="Pierre F."/>
            <person name="Priest M."/>
            <person name="Raghuraman S."/>
            <person name="Rege F."/>
            <person name="Reyes R."/>
            <person name="Rise C."/>
            <person name="Rogov P."/>
            <person name="Ross K."/>
            <person name="Ryan E."/>
            <person name="Settipalli S."/>
            <person name="Shea T."/>
            <person name="Sherpa N."/>
            <person name="Shi L."/>
            <person name="Shih D."/>
            <person name="Sparrow T."/>
            <person name="Spaulding J."/>
            <person name="Stalker J."/>
            <person name="Stange-Thomann N."/>
            <person name="Stavropoulos S."/>
            <person name="Stone C."/>
            <person name="Strader C."/>
            <person name="Tesfaye S."/>
            <person name="Thomson T."/>
            <person name="Thoulutsang Y."/>
            <person name="Thoulutsang D."/>
            <person name="Topham K."/>
            <person name="Topping I."/>
            <person name="Tsamla T."/>
            <person name="Vassiliev H."/>
            <person name="Vo A."/>
            <person name="Wangchuk T."/>
            <person name="Wangdi T."/>
            <person name="Weiand M."/>
            <person name="Wilkinson J."/>
            <person name="Wilson A."/>
            <person name="Yadav S."/>
            <person name="Young G."/>
            <person name="Yu Q."/>
            <person name="Zembek L."/>
            <person name="Zhong D."/>
            <person name="Zimmer A."/>
            <person name="Zwirko Z."/>
            <person name="Jaffe D.B."/>
            <person name="Alvarez P."/>
            <person name="Brockman W."/>
            <person name="Butler J."/>
            <person name="Chin C."/>
            <person name="Gnerre S."/>
            <person name="Grabherr M."/>
            <person name="Kleber M."/>
            <person name="Mauceli E."/>
            <person name="MacCallum I."/>
        </authorList>
    </citation>
    <scope>NUCLEOTIDE SEQUENCE [LARGE SCALE GENOMIC DNA]</scope>
    <source>
        <strain evidence="3">Tucson 14024-0371.13</strain>
    </source>
</reference>
<dbReference type="InParanoid" id="B3MQU0"/>
<evidence type="ECO:0000313" key="3">
    <source>
        <dbReference type="Proteomes" id="UP000007801"/>
    </source>
</evidence>
<name>B3MQU0_DROAN</name>
<sequence length="155" mass="17768">MQSLKSISLALVKVQLQRPAVVARSFRLDCQRLGMNKGPDTKVSATVRTSNLKDEDSQTELVPEEPRKAELPQPHRRNELEQRKIRKAEYETYLKNLLDQQKTPSDAAVRCVPFVRNAGSSENPKRRRYDSPEVLLQQVSDPMELAKELVKMARQ</sequence>
<organism evidence="2 3">
    <name type="scientific">Drosophila ananassae</name>
    <name type="common">Fruit fly</name>
    <dbReference type="NCBI Taxonomy" id="7217"/>
    <lineage>
        <taxon>Eukaryota</taxon>
        <taxon>Metazoa</taxon>
        <taxon>Ecdysozoa</taxon>
        <taxon>Arthropoda</taxon>
        <taxon>Hexapoda</taxon>
        <taxon>Insecta</taxon>
        <taxon>Pterygota</taxon>
        <taxon>Neoptera</taxon>
        <taxon>Endopterygota</taxon>
        <taxon>Diptera</taxon>
        <taxon>Brachycera</taxon>
        <taxon>Muscomorpha</taxon>
        <taxon>Ephydroidea</taxon>
        <taxon>Drosophilidae</taxon>
        <taxon>Drosophila</taxon>
        <taxon>Sophophora</taxon>
    </lineage>
</organism>
<protein>
    <submittedName>
        <fullName evidence="2">Uncharacterized protein</fullName>
    </submittedName>
</protein>
<dbReference type="AlphaFoldDB" id="B3MQU0"/>
<keyword evidence="3" id="KW-1185">Reference proteome</keyword>
<proteinExistence type="predicted"/>
<dbReference type="HOGENOM" id="CLU_1306011_0_0_1"/>
<dbReference type="OrthoDB" id="7857671at2759"/>
<dbReference type="STRING" id="7217.B3MQU0"/>
<evidence type="ECO:0000256" key="1">
    <source>
        <dbReference type="SAM" id="MobiDB-lite"/>
    </source>
</evidence>
<accession>B3MQU0</accession>
<gene>
    <name evidence="2" type="primary">Dana\GF21123</name>
    <name evidence="2" type="synonym">dana_GLEANR_4346</name>
    <name evidence="2" type="ORF">GF21123</name>
</gene>
<dbReference type="Proteomes" id="UP000007801">
    <property type="component" value="Unassembled WGS sequence"/>
</dbReference>
<dbReference type="KEGG" id="dan:6503812"/>
<feature type="region of interest" description="Disordered" evidence="1">
    <location>
        <begin position="37"/>
        <end position="82"/>
    </location>
</feature>
<dbReference type="EMBL" id="CH902622">
    <property type="protein sequence ID" value="EDV34145.2"/>
    <property type="molecule type" value="Genomic_DNA"/>
</dbReference>
<dbReference type="GeneID" id="6503812"/>
<evidence type="ECO:0000313" key="2">
    <source>
        <dbReference type="EMBL" id="EDV34145.2"/>
    </source>
</evidence>